<dbReference type="CDD" id="cd00090">
    <property type="entry name" value="HTH_ARSR"/>
    <property type="match status" value="1"/>
</dbReference>
<dbReference type="PROSITE" id="PS50987">
    <property type="entry name" value="HTH_ARSR_2"/>
    <property type="match status" value="1"/>
</dbReference>
<dbReference type="SMART" id="SM00418">
    <property type="entry name" value="HTH_ARSR"/>
    <property type="match status" value="1"/>
</dbReference>
<feature type="domain" description="HTH arsR-type" evidence="1">
    <location>
        <begin position="1"/>
        <end position="94"/>
    </location>
</feature>
<dbReference type="InterPro" id="IPR001845">
    <property type="entry name" value="HTH_ArsR_DNA-bd_dom"/>
</dbReference>
<dbReference type="InterPro" id="IPR011991">
    <property type="entry name" value="ArsR-like_HTH"/>
</dbReference>
<keyword evidence="3" id="KW-1185">Reference proteome</keyword>
<dbReference type="EMBL" id="BMXE01000001">
    <property type="protein sequence ID" value="GHB20767.1"/>
    <property type="molecule type" value="Genomic_DNA"/>
</dbReference>
<dbReference type="SUPFAM" id="SSF46785">
    <property type="entry name" value="Winged helix' DNA-binding domain"/>
    <property type="match status" value="1"/>
</dbReference>
<dbReference type="RefSeq" id="WP_189435226.1">
    <property type="nucleotide sequence ID" value="NZ_BMXE01000001.1"/>
</dbReference>
<dbReference type="Proteomes" id="UP000637980">
    <property type="component" value="Unassembled WGS sequence"/>
</dbReference>
<dbReference type="PRINTS" id="PR00778">
    <property type="entry name" value="HTHARSR"/>
</dbReference>
<evidence type="ECO:0000313" key="3">
    <source>
        <dbReference type="Proteomes" id="UP000637980"/>
    </source>
</evidence>
<proteinExistence type="predicted"/>
<accession>A0ABQ3E1T4</accession>
<evidence type="ECO:0000313" key="2">
    <source>
        <dbReference type="EMBL" id="GHB20767.1"/>
    </source>
</evidence>
<reference evidence="3" key="1">
    <citation type="journal article" date="2019" name="Int. J. Syst. Evol. Microbiol.">
        <title>The Global Catalogue of Microorganisms (GCM) 10K type strain sequencing project: providing services to taxonomists for standard genome sequencing and annotation.</title>
        <authorList>
            <consortium name="The Broad Institute Genomics Platform"/>
            <consortium name="The Broad Institute Genome Sequencing Center for Infectious Disease"/>
            <person name="Wu L."/>
            <person name="Ma J."/>
        </authorList>
    </citation>
    <scope>NUCLEOTIDE SEQUENCE [LARGE SCALE GENOMIC DNA]</scope>
    <source>
        <strain evidence="3">KCTC 12861</strain>
    </source>
</reference>
<dbReference type="InterPro" id="IPR036390">
    <property type="entry name" value="WH_DNA-bd_sf"/>
</dbReference>
<gene>
    <name evidence="2" type="ORF">GCM10007094_05990</name>
</gene>
<organism evidence="2 3">
    <name type="scientific">Pseudovibrio japonicus</name>
    <dbReference type="NCBI Taxonomy" id="366534"/>
    <lineage>
        <taxon>Bacteria</taxon>
        <taxon>Pseudomonadati</taxon>
        <taxon>Pseudomonadota</taxon>
        <taxon>Alphaproteobacteria</taxon>
        <taxon>Hyphomicrobiales</taxon>
        <taxon>Stappiaceae</taxon>
        <taxon>Pseudovibrio</taxon>
    </lineage>
</organism>
<comment type="caution">
    <text evidence="2">The sequence shown here is derived from an EMBL/GenBank/DDBJ whole genome shotgun (WGS) entry which is preliminary data.</text>
</comment>
<protein>
    <submittedName>
        <fullName evidence="2">Transcriptional regulator</fullName>
    </submittedName>
</protein>
<dbReference type="Pfam" id="PF12840">
    <property type="entry name" value="HTH_20"/>
    <property type="match status" value="1"/>
</dbReference>
<name>A0ABQ3E1T4_9HYPH</name>
<dbReference type="InterPro" id="IPR036388">
    <property type="entry name" value="WH-like_DNA-bd_sf"/>
</dbReference>
<dbReference type="NCBIfam" id="NF033788">
    <property type="entry name" value="HTH_metalloreg"/>
    <property type="match status" value="1"/>
</dbReference>
<dbReference type="PANTHER" id="PTHR39168:SF1">
    <property type="entry name" value="TRANSCRIPTIONAL REGULATORY PROTEIN"/>
    <property type="match status" value="1"/>
</dbReference>
<dbReference type="PANTHER" id="PTHR39168">
    <property type="entry name" value="TRANSCRIPTIONAL REGULATOR-RELATED"/>
    <property type="match status" value="1"/>
</dbReference>
<sequence length="228" mass="24845">MKEGPNIAGIAALIGDPARANMLQALMTGVALTASELAQEAGVTPQTSSFHLGRLAEAGLIKLRRQGRHKYYSLADSDVAELLEAMSGIAMRAGMTRVRTGPKEPALRRSRICYNHLAGEYGVQAYDSLLTRGFLVEDGEQLHLTGDGRGFLSELGVVLPEKENKRRPLCKSCLDWSARRSHLAGIAGTALLSFFLDQGWAKRVDGSRIITFSREGDSRFHATFSLQD</sequence>
<evidence type="ECO:0000259" key="1">
    <source>
        <dbReference type="PROSITE" id="PS50987"/>
    </source>
</evidence>
<dbReference type="Gene3D" id="1.10.10.10">
    <property type="entry name" value="Winged helix-like DNA-binding domain superfamily/Winged helix DNA-binding domain"/>
    <property type="match status" value="1"/>
</dbReference>
<dbReference type="InterPro" id="IPR052543">
    <property type="entry name" value="HTH_Metal-responsive_Reg"/>
</dbReference>